<dbReference type="Pfam" id="PF01326">
    <property type="entry name" value="PPDK_N"/>
    <property type="match status" value="1"/>
</dbReference>
<dbReference type="Pfam" id="PF00391">
    <property type="entry name" value="PEP-utilizers"/>
    <property type="match status" value="1"/>
</dbReference>
<feature type="domain" description="PEP-utilising enzyme mobile" evidence="1">
    <location>
        <begin position="724"/>
        <end position="792"/>
    </location>
</feature>
<dbReference type="SUPFAM" id="SSF56059">
    <property type="entry name" value="Glutathione synthetase ATP-binding domain-like"/>
    <property type="match status" value="1"/>
</dbReference>
<keyword evidence="4" id="KW-1185">Reference proteome</keyword>
<dbReference type="AlphaFoldDB" id="A0A4V3JWX5"/>
<dbReference type="Proteomes" id="UP000298264">
    <property type="component" value="Unassembled WGS sequence"/>
</dbReference>
<dbReference type="Gene3D" id="3.30.1490.20">
    <property type="entry name" value="ATP-grasp fold, A domain"/>
    <property type="match status" value="1"/>
</dbReference>
<gene>
    <name evidence="3" type="ORF">EHS11_13805</name>
</gene>
<dbReference type="GO" id="GO:0016301">
    <property type="term" value="F:kinase activity"/>
    <property type="evidence" value="ECO:0007669"/>
    <property type="project" value="InterPro"/>
</dbReference>
<dbReference type="InterPro" id="IPR008279">
    <property type="entry name" value="PEP-util_enz_mobile_dom"/>
</dbReference>
<accession>A0A4V3JWX5</accession>
<evidence type="ECO:0008006" key="5">
    <source>
        <dbReference type="Google" id="ProtNLM"/>
    </source>
</evidence>
<dbReference type="InterPro" id="IPR036637">
    <property type="entry name" value="Phosphohistidine_dom_sf"/>
</dbReference>
<proteinExistence type="predicted"/>
<dbReference type="Gene3D" id="3.50.30.10">
    <property type="entry name" value="Phosphohistidine domain"/>
    <property type="match status" value="1"/>
</dbReference>
<protein>
    <recommendedName>
        <fullName evidence="5">Phosphoenolpyruvate synthase</fullName>
    </recommendedName>
</protein>
<dbReference type="PANTHER" id="PTHR43615">
    <property type="entry name" value="PHOSPHOENOLPYRUVATE SYNTHASE-RELATED"/>
    <property type="match status" value="1"/>
</dbReference>
<dbReference type="PANTHER" id="PTHR43615:SF1">
    <property type="entry name" value="PPDK_N DOMAIN-CONTAINING PROTEIN"/>
    <property type="match status" value="1"/>
</dbReference>
<evidence type="ECO:0000259" key="2">
    <source>
        <dbReference type="Pfam" id="PF01326"/>
    </source>
</evidence>
<dbReference type="InterPro" id="IPR013815">
    <property type="entry name" value="ATP_grasp_subdomain_1"/>
</dbReference>
<dbReference type="InterPro" id="IPR002192">
    <property type="entry name" value="PPDK_AMP/ATP-bd"/>
</dbReference>
<name>A0A4V3JWX5_9LEPT</name>
<comment type="caution">
    <text evidence="3">The sequence shown here is derived from an EMBL/GenBank/DDBJ whole genome shotgun (WGS) entry which is preliminary data.</text>
</comment>
<dbReference type="GO" id="GO:0005524">
    <property type="term" value="F:ATP binding"/>
    <property type="evidence" value="ECO:0007669"/>
    <property type="project" value="InterPro"/>
</dbReference>
<organism evidence="3 4">
    <name type="scientific">Leptospira ilyithenensis</name>
    <dbReference type="NCBI Taxonomy" id="2484901"/>
    <lineage>
        <taxon>Bacteria</taxon>
        <taxon>Pseudomonadati</taxon>
        <taxon>Spirochaetota</taxon>
        <taxon>Spirochaetia</taxon>
        <taxon>Leptospirales</taxon>
        <taxon>Leptospiraceae</taxon>
        <taxon>Leptospira</taxon>
    </lineage>
</organism>
<sequence>MNFSNQTKASILFELKKIATTFKIENLFFFTQADWSRSRTAILEKIKTDFPNGKLVVRSSALSEDSTHESMAGYFKSIINVPTSDPSAIETAIEEVFESYKRGDSVNELNQILIQAQTENVHISGVILTRAIGNNAPYYVINYDDSGETDTVTSGKVAKSVAISRFVKEPYQVRWANLLYSIKEIESYFSSLPLDIEFAVKKSGEVVIFQVRSLAANFNLENHQDDYFSQLIENMKQKFVRYNSPVPHLSGKNTIYGDMPDWNPAEIIGDKPATLAYTLYRFLITNNIWHEARSLLGYFDVFPGELMTSFGRKPYIDTRLSFNSFVPASISKEVRDKLVKYYIDQLAIYPERQDKVEFEILWTCYDFSLEERIKVLEKFDFPKDEISNIIHSLKSLTLNIIDTSEKIFDEDLKSCSELSSRRDLILTNLERENVSFWELMSGAHYILDNCRKFGTRPFSRLARLAFIGTSILRSLTVIKQIDEKWINDFFLSVSTVAKKFSDDFDTLNKGLLDISEFISLYGHLRAGTYDINSPRYDHQLDSIMNFQDLKTKEKITNHDLSFRFDDEVEGEINSLLKASGFDTLTANSLLEFIRKSIEYRELSKFEFTKSLSDALELIAKAGEIIGISREEIQYADLGLLLSFRNMEGSDVDFVKNRISSSIERHKKDAEVYRNLILPEVISKESDFEYIEFYDSRPNYITDKQIEGDIVAIEKKISSYDEIAGKIILIESADPGYDWIFGLSPLGLVTKFGGSNSHMAIRCAEFGIAAVIGCGNIKFEHIKKHKRIRINCNDRKIDFLL</sequence>
<dbReference type="InterPro" id="IPR051549">
    <property type="entry name" value="PEP_Utilizing_Enz"/>
</dbReference>
<dbReference type="OrthoDB" id="9813383at2"/>
<dbReference type="RefSeq" id="WP_135764987.1">
    <property type="nucleotide sequence ID" value="NZ_RQHV01000061.1"/>
</dbReference>
<evidence type="ECO:0000259" key="1">
    <source>
        <dbReference type="Pfam" id="PF00391"/>
    </source>
</evidence>
<reference evidence="3" key="1">
    <citation type="journal article" date="2019" name="PLoS Negl. Trop. Dis.">
        <title>Revisiting the worldwide diversity of Leptospira species in the environment.</title>
        <authorList>
            <person name="Vincent A.T."/>
            <person name="Schiettekatte O."/>
            <person name="Bourhy P."/>
            <person name="Veyrier F.J."/>
            <person name="Picardeau M."/>
        </authorList>
    </citation>
    <scope>NUCLEOTIDE SEQUENCE [LARGE SCALE GENOMIC DNA]</scope>
    <source>
        <strain evidence="3">201400974</strain>
    </source>
</reference>
<dbReference type="NCBIfam" id="NF004508">
    <property type="entry name" value="PRK05849.1"/>
    <property type="match status" value="1"/>
</dbReference>
<evidence type="ECO:0000313" key="3">
    <source>
        <dbReference type="EMBL" id="TGN08008.1"/>
    </source>
</evidence>
<evidence type="ECO:0000313" key="4">
    <source>
        <dbReference type="Proteomes" id="UP000298264"/>
    </source>
</evidence>
<dbReference type="Gene3D" id="3.30.470.20">
    <property type="entry name" value="ATP-grasp fold, B domain"/>
    <property type="match status" value="1"/>
</dbReference>
<feature type="domain" description="Pyruvate phosphate dikinase AMP/ATP-binding" evidence="2">
    <location>
        <begin position="43"/>
        <end position="105"/>
    </location>
</feature>
<dbReference type="EMBL" id="RQHV01000061">
    <property type="protein sequence ID" value="TGN08008.1"/>
    <property type="molecule type" value="Genomic_DNA"/>
</dbReference>
<dbReference type="SUPFAM" id="SSF52009">
    <property type="entry name" value="Phosphohistidine domain"/>
    <property type="match status" value="1"/>
</dbReference>